<feature type="binding site" evidence="2">
    <location>
        <position position="101"/>
    </location>
    <ligand>
        <name>Fe cation</name>
        <dbReference type="ChEBI" id="CHEBI:24875"/>
    </ligand>
</feature>
<dbReference type="CDD" id="cd02910">
    <property type="entry name" value="cupin_Yhhw_N"/>
    <property type="match status" value="1"/>
</dbReference>
<organism evidence="4 5">
    <name type="scientific">Peribacillus asahii</name>
    <dbReference type="NCBI Taxonomy" id="228899"/>
    <lineage>
        <taxon>Bacteria</taxon>
        <taxon>Bacillati</taxon>
        <taxon>Bacillota</taxon>
        <taxon>Bacilli</taxon>
        <taxon>Bacillales</taxon>
        <taxon>Bacillaceae</taxon>
        <taxon>Peribacillus</taxon>
    </lineage>
</organism>
<gene>
    <name evidence="4" type="ORF">BAOM_2475</name>
</gene>
<dbReference type="Pfam" id="PF02678">
    <property type="entry name" value="Pirin"/>
    <property type="match status" value="1"/>
</dbReference>
<comment type="similarity">
    <text evidence="1 3">Belongs to the pirin family.</text>
</comment>
<dbReference type="PIRSF" id="PIRSF006232">
    <property type="entry name" value="Pirin"/>
    <property type="match status" value="1"/>
</dbReference>
<dbReference type="InterPro" id="IPR014710">
    <property type="entry name" value="RmlC-like_jellyroll"/>
</dbReference>
<evidence type="ECO:0000313" key="5">
    <source>
        <dbReference type="Proteomes" id="UP000283095"/>
    </source>
</evidence>
<dbReference type="InterPro" id="IPR041602">
    <property type="entry name" value="Quercetinase_C"/>
</dbReference>
<dbReference type="InterPro" id="IPR012093">
    <property type="entry name" value="Pirin"/>
</dbReference>
<comment type="cofactor">
    <cofactor evidence="2">
        <name>Fe cation</name>
        <dbReference type="ChEBI" id="CHEBI:24875"/>
    </cofactor>
    <text evidence="2">Binds 1 Fe cation per subunit.</text>
</comment>
<reference evidence="4 5" key="1">
    <citation type="submission" date="2018-01" db="EMBL/GenBank/DDBJ databases">
        <title>Bacillus asahii Genome sequencing and assembly.</title>
        <authorList>
            <person name="Jiang H."/>
            <person name="Feng Y."/>
            <person name="Zhao F."/>
            <person name="Lin X."/>
        </authorList>
    </citation>
    <scope>NUCLEOTIDE SEQUENCE [LARGE SCALE GENOMIC DNA]</scope>
    <source>
        <strain evidence="4 5">OM18</strain>
    </source>
</reference>
<feature type="binding site" evidence="2">
    <location>
        <position position="103"/>
    </location>
    <ligand>
        <name>Fe cation</name>
        <dbReference type="ChEBI" id="CHEBI:24875"/>
    </ligand>
</feature>
<dbReference type="AlphaFoldDB" id="A0A3T0KS95"/>
<feature type="binding site" evidence="2">
    <location>
        <position position="57"/>
    </location>
    <ligand>
        <name>Fe cation</name>
        <dbReference type="ChEBI" id="CHEBI:24875"/>
    </ligand>
</feature>
<dbReference type="RefSeq" id="WP_127760402.1">
    <property type="nucleotide sequence ID" value="NZ_CP026095.1"/>
</dbReference>
<dbReference type="Gene3D" id="2.60.120.10">
    <property type="entry name" value="Jelly Rolls"/>
    <property type="match status" value="2"/>
</dbReference>
<dbReference type="EMBL" id="CP026095">
    <property type="protein sequence ID" value="AZV43084.1"/>
    <property type="molecule type" value="Genomic_DNA"/>
</dbReference>
<dbReference type="PANTHER" id="PTHR43212:SF3">
    <property type="entry name" value="QUERCETIN 2,3-DIOXYGENASE"/>
    <property type="match status" value="1"/>
</dbReference>
<dbReference type="InterPro" id="IPR011051">
    <property type="entry name" value="RmlC_Cupin_sf"/>
</dbReference>
<dbReference type="PANTHER" id="PTHR43212">
    <property type="entry name" value="QUERCETIN 2,3-DIOXYGENASE"/>
    <property type="match status" value="1"/>
</dbReference>
<dbReference type="KEGG" id="pasa:BAOM_2475"/>
<evidence type="ECO:0000313" key="4">
    <source>
        <dbReference type="EMBL" id="AZV43084.1"/>
    </source>
</evidence>
<dbReference type="Pfam" id="PF17954">
    <property type="entry name" value="Pirin_C_2"/>
    <property type="match status" value="1"/>
</dbReference>
<evidence type="ECO:0000256" key="3">
    <source>
        <dbReference type="RuleBase" id="RU003457"/>
    </source>
</evidence>
<protein>
    <submittedName>
        <fullName evidence="4">Pirin</fullName>
    </submittedName>
</protein>
<dbReference type="OrthoDB" id="321327at2"/>
<evidence type="ECO:0000256" key="1">
    <source>
        <dbReference type="ARBA" id="ARBA00008416"/>
    </source>
</evidence>
<evidence type="ECO:0000256" key="2">
    <source>
        <dbReference type="PIRSR" id="PIRSR006232-1"/>
    </source>
</evidence>
<dbReference type="SUPFAM" id="SSF51182">
    <property type="entry name" value="RmlC-like cupins"/>
    <property type="match status" value="1"/>
</dbReference>
<accession>A0A3T0KS95</accession>
<proteinExistence type="inferred from homology"/>
<keyword evidence="2" id="KW-0479">Metal-binding</keyword>
<feature type="binding site" evidence="2">
    <location>
        <position position="59"/>
    </location>
    <ligand>
        <name>Fe cation</name>
        <dbReference type="ChEBI" id="CHEBI:24875"/>
    </ligand>
</feature>
<sequence length="237" mass="26959">MIQLFPADTRYTVKNDWLESSLSFSFGEYYDPTNIRFGPLRVFNDDTVQPGHGFGIHPHREAEIVSIILKGELKHEDNLGNSGTISYGSIQRITAGTGVLHSEFNASNKEEVQFLQLWFSPNEKKLKPSYEDISYDIKKLHNQLIPVISHIASEQVAGIHQDLTLYLSRLDGKNTLNFEQESGRKIYVFNIEGEISINNDFILKSRDAARITNIHEITIQGNQDSFFLLIDLPVGEF</sequence>
<dbReference type="GO" id="GO:0046872">
    <property type="term" value="F:metal ion binding"/>
    <property type="evidence" value="ECO:0007669"/>
    <property type="project" value="UniProtKB-KW"/>
</dbReference>
<name>A0A3T0KS95_9BACI</name>
<dbReference type="Proteomes" id="UP000283095">
    <property type="component" value="Chromosome"/>
</dbReference>
<keyword evidence="2" id="KW-0408">Iron</keyword>
<dbReference type="InterPro" id="IPR003829">
    <property type="entry name" value="Pirin_N_dom"/>
</dbReference>